<evidence type="ECO:0000256" key="1">
    <source>
        <dbReference type="ARBA" id="ARBA00023015"/>
    </source>
</evidence>
<comment type="caution">
    <text evidence="4">The sequence shown here is derived from an EMBL/GenBank/DDBJ whole genome shotgun (WGS) entry which is preliminary data.</text>
</comment>
<proteinExistence type="predicted"/>
<gene>
    <name evidence="4" type="ORF">KM295_05495</name>
</gene>
<protein>
    <submittedName>
        <fullName evidence="4">Helix-turn-helix domain-containing protein</fullName>
    </submittedName>
</protein>
<evidence type="ECO:0000256" key="2">
    <source>
        <dbReference type="ARBA" id="ARBA00023163"/>
    </source>
</evidence>
<evidence type="ECO:0000313" key="4">
    <source>
        <dbReference type="EMBL" id="MCQ4332960.1"/>
    </source>
</evidence>
<dbReference type="Pfam" id="PF04967">
    <property type="entry name" value="HTH_10"/>
    <property type="match status" value="1"/>
</dbReference>
<feature type="domain" description="HTH bat-type" evidence="3">
    <location>
        <begin position="150"/>
        <end position="201"/>
    </location>
</feature>
<dbReference type="EMBL" id="JAHLKM010000004">
    <property type="protein sequence ID" value="MCQ4332960.1"/>
    <property type="molecule type" value="Genomic_DNA"/>
</dbReference>
<evidence type="ECO:0000259" key="3">
    <source>
        <dbReference type="Pfam" id="PF04967"/>
    </source>
</evidence>
<name>A0A9R1CS82_9EURY</name>
<dbReference type="PANTHER" id="PTHR34236:SF1">
    <property type="entry name" value="DIMETHYL SULFOXIDE REDUCTASE TRANSCRIPTIONAL ACTIVATOR"/>
    <property type="match status" value="1"/>
</dbReference>
<sequence length="220" mass="24303">MPQARLRVDLPDGPWIADVSREYPDTVFEILTALPEDGRGLGLLRFQSGAVEAVLDEIRAHGTIEEVSVIQQTEGAATIQIVTTRPMILLAAKRSGIPIEMPVEIRDGTAIVDVAGSHDRLSELGEQFAAMGIEFHIEYIQQRLHPDQLLTDRQQELLQLAVSEGYYDTPRKCTLTELAGEIGLAKSTCSETLHRAEEVVMKKFVEELLPGADFDLQPVS</sequence>
<reference evidence="4" key="1">
    <citation type="journal article" date="2023" name="Front. Microbiol.">
        <title>Genomic-based phylogenetic and metabolic analyses of the genus Natronomonas, and description of Natronomonas aquatica sp. nov.</title>
        <authorList>
            <person name="Garcia-Roldan A."/>
            <person name="Duran-Viseras A."/>
            <person name="de la Haba R.R."/>
            <person name="Corral P."/>
            <person name="Sanchez-Porro C."/>
            <person name="Ventosa A."/>
        </authorList>
    </citation>
    <scope>NUCLEOTIDE SEQUENCE</scope>
    <source>
        <strain evidence="4">F2-12</strain>
    </source>
</reference>
<dbReference type="PANTHER" id="PTHR34236">
    <property type="entry name" value="DIMETHYL SULFOXIDE REDUCTASE TRANSCRIPTIONAL ACTIVATOR"/>
    <property type="match status" value="1"/>
</dbReference>
<keyword evidence="5" id="KW-1185">Reference proteome</keyword>
<organism evidence="4 5">
    <name type="scientific">Natronomonas aquatica</name>
    <dbReference type="NCBI Taxonomy" id="2841590"/>
    <lineage>
        <taxon>Archaea</taxon>
        <taxon>Methanobacteriati</taxon>
        <taxon>Methanobacteriota</taxon>
        <taxon>Stenosarchaea group</taxon>
        <taxon>Halobacteria</taxon>
        <taxon>Halobacteriales</taxon>
        <taxon>Natronomonadaceae</taxon>
        <taxon>Natronomonas</taxon>
    </lineage>
</organism>
<dbReference type="RefSeq" id="WP_256028926.1">
    <property type="nucleotide sequence ID" value="NZ_JAHLKM010000004.1"/>
</dbReference>
<dbReference type="InterPro" id="IPR007050">
    <property type="entry name" value="HTH_bacterioopsin"/>
</dbReference>
<keyword evidence="1" id="KW-0805">Transcription regulation</keyword>
<accession>A0A9R1CS82</accession>
<evidence type="ECO:0000313" key="5">
    <source>
        <dbReference type="Proteomes" id="UP001139494"/>
    </source>
</evidence>
<dbReference type="AlphaFoldDB" id="A0A9R1CS82"/>
<keyword evidence="2" id="KW-0804">Transcription</keyword>
<dbReference type="Proteomes" id="UP001139494">
    <property type="component" value="Unassembled WGS sequence"/>
</dbReference>